<dbReference type="Proteomes" id="UP000194632">
    <property type="component" value="Unassembled WGS sequence"/>
</dbReference>
<proteinExistence type="predicted"/>
<dbReference type="PANTHER" id="PTHR21310:SF57">
    <property type="entry name" value="BLR2944 PROTEIN"/>
    <property type="match status" value="1"/>
</dbReference>
<dbReference type="AlphaFoldDB" id="A0A243QEV4"/>
<dbReference type="SUPFAM" id="SSF56112">
    <property type="entry name" value="Protein kinase-like (PK-like)"/>
    <property type="match status" value="1"/>
</dbReference>
<evidence type="ECO:0000313" key="3">
    <source>
        <dbReference type="EMBL" id="OUC80289.1"/>
    </source>
</evidence>
<dbReference type="InterPro" id="IPR041726">
    <property type="entry name" value="ACAD10_11_N"/>
</dbReference>
<keyword evidence="4" id="KW-1185">Reference proteome</keyword>
<dbReference type="PANTHER" id="PTHR21310">
    <property type="entry name" value="AMINOGLYCOSIDE PHOSPHOTRANSFERASE-RELATED-RELATED"/>
    <property type="match status" value="1"/>
</dbReference>
<accession>A0A243QEV4</accession>
<protein>
    <recommendedName>
        <fullName evidence="2">Aminoglycoside phosphotransferase domain-containing protein</fullName>
    </recommendedName>
</protein>
<dbReference type="STRING" id="417102.CA982_03590"/>
<dbReference type="Gene3D" id="3.30.200.20">
    <property type="entry name" value="Phosphorylase Kinase, domain 1"/>
    <property type="match status" value="1"/>
</dbReference>
<gene>
    <name evidence="3" type="ORF">CA982_03590</name>
</gene>
<feature type="region of interest" description="Disordered" evidence="1">
    <location>
        <begin position="29"/>
        <end position="60"/>
    </location>
</feature>
<feature type="domain" description="Aminoglycoside phosphotransferase" evidence="2">
    <location>
        <begin position="125"/>
        <end position="363"/>
    </location>
</feature>
<dbReference type="Gene3D" id="3.90.1200.10">
    <property type="match status" value="1"/>
</dbReference>
<dbReference type="Pfam" id="PF01636">
    <property type="entry name" value="APH"/>
    <property type="match status" value="1"/>
</dbReference>
<dbReference type="InterPro" id="IPR011009">
    <property type="entry name" value="Kinase-like_dom_sf"/>
</dbReference>
<dbReference type="InterPro" id="IPR002575">
    <property type="entry name" value="Aminoglycoside_PTrfase"/>
</dbReference>
<dbReference type="EMBL" id="NGFO01000003">
    <property type="protein sequence ID" value="OUC80289.1"/>
    <property type="molecule type" value="Genomic_DNA"/>
</dbReference>
<evidence type="ECO:0000256" key="1">
    <source>
        <dbReference type="SAM" id="MobiDB-lite"/>
    </source>
</evidence>
<name>A0A243QEV4_9ACTN</name>
<dbReference type="CDD" id="cd05154">
    <property type="entry name" value="ACAD10_11_N-like"/>
    <property type="match status" value="1"/>
</dbReference>
<comment type="caution">
    <text evidence="3">The sequence shown here is derived from an EMBL/GenBank/DDBJ whole genome shotgun (WGS) entry which is preliminary data.</text>
</comment>
<evidence type="ECO:0000259" key="2">
    <source>
        <dbReference type="Pfam" id="PF01636"/>
    </source>
</evidence>
<evidence type="ECO:0000313" key="4">
    <source>
        <dbReference type="Proteomes" id="UP000194632"/>
    </source>
</evidence>
<organism evidence="3 4">
    <name type="scientific">Gordonia lacunae</name>
    <dbReference type="NCBI Taxonomy" id="417102"/>
    <lineage>
        <taxon>Bacteria</taxon>
        <taxon>Bacillati</taxon>
        <taxon>Actinomycetota</taxon>
        <taxon>Actinomycetes</taxon>
        <taxon>Mycobacteriales</taxon>
        <taxon>Gordoniaceae</taxon>
        <taxon>Gordonia</taxon>
    </lineage>
</organism>
<sequence length="449" mass="50269">MVWTPARCGRTVAMTVVCRNKEHMMAIQVSATSSVADDPPSTTRPSAREARPRTSPLTDDMEPSIAAMLDRKRATIQDWGDYHPVGVDAVRLGLNRFLADRGSESWDSDTTDHTSPRDHATVRAVRPLGGGASNEQYIVELERPDGPRERVVLRIDAVAGVMETDRQREFDVLTFLSSRFPVPSPRWVEPRGEVLGRPFLATGFVDGVTAPSQDAGESVSGMQTTLSGELRDDLADQFVRNLVLLHSLPVDDAAVGTLQVPDRDPYQAARWQVNWWSRVWRDDSVIPFPLVAGIQAWLRSHLPRQRRLALVHGDYRTGNYLFDEDTHRVTAVLDWELAHIGDPHEDLAWCVQRMYSTVGENGERLVTGLMTREDLIARYEHLSGHPVDSETLHFYEVLCAFKSLVATLASSVRAARDRQSHQDVLLAWLASCGYLFAADIITMIERGPR</sequence>
<feature type="compositionally biased region" description="Polar residues" evidence="1">
    <location>
        <begin position="29"/>
        <end position="45"/>
    </location>
</feature>
<dbReference type="InterPro" id="IPR051678">
    <property type="entry name" value="AGP_Transferase"/>
</dbReference>
<reference evidence="3 4" key="1">
    <citation type="submission" date="2017-05" db="EMBL/GenBank/DDBJ databases">
        <title>Biotechnological potential of actinobacteria isolated from South African environments.</title>
        <authorList>
            <person name="Le Roes-Hill M."/>
            <person name="Prins A."/>
            <person name="Durrell K.A."/>
        </authorList>
    </citation>
    <scope>NUCLEOTIDE SEQUENCE [LARGE SCALE GENOMIC DNA]</scope>
    <source>
        <strain evidence="3">BS2</strain>
    </source>
</reference>